<dbReference type="GO" id="GO:0016772">
    <property type="term" value="F:transferase activity, transferring phosphorus-containing groups"/>
    <property type="evidence" value="ECO:0007669"/>
    <property type="project" value="InterPro"/>
</dbReference>
<dbReference type="VEuPathDB" id="TriTrypDB:LpyrH10_15_1170"/>
<dbReference type="AlphaFoldDB" id="A0A0M9FXF7"/>
<proteinExistence type="predicted"/>
<dbReference type="InterPro" id="IPR047141">
    <property type="entry name" value="Stealth"/>
</dbReference>
<accession>A0A0M9FXF7</accession>
<feature type="domain" description="Stealth protein CR3 conserved region 3" evidence="3">
    <location>
        <begin position="527"/>
        <end position="576"/>
    </location>
</feature>
<dbReference type="RefSeq" id="XP_015656368.1">
    <property type="nucleotide sequence ID" value="XM_015805075.1"/>
</dbReference>
<feature type="transmembrane region" description="Helical" evidence="2">
    <location>
        <begin position="83"/>
        <end position="109"/>
    </location>
</feature>
<dbReference type="EMBL" id="LGTL01000015">
    <property type="protein sequence ID" value="KPA77930.1"/>
    <property type="molecule type" value="Genomic_DNA"/>
</dbReference>
<name>A0A0M9FXF7_LEPPY</name>
<keyword evidence="6" id="KW-1185">Reference proteome</keyword>
<keyword evidence="2" id="KW-0812">Transmembrane</keyword>
<evidence type="ECO:0000313" key="4">
    <source>
        <dbReference type="EMBL" id="KPA77929.1"/>
    </source>
</evidence>
<evidence type="ECO:0000259" key="3">
    <source>
        <dbReference type="Pfam" id="PF17102"/>
    </source>
</evidence>
<dbReference type="RefSeq" id="XP_015656369.1">
    <property type="nucleotide sequence ID" value="XM_015805076.1"/>
</dbReference>
<organism evidence="4 6">
    <name type="scientific">Leptomonas pyrrhocoris</name>
    <name type="common">Firebug parasite</name>
    <dbReference type="NCBI Taxonomy" id="157538"/>
    <lineage>
        <taxon>Eukaryota</taxon>
        <taxon>Discoba</taxon>
        <taxon>Euglenozoa</taxon>
        <taxon>Kinetoplastea</taxon>
        <taxon>Metakinetoplastina</taxon>
        <taxon>Trypanosomatida</taxon>
        <taxon>Trypanosomatidae</taxon>
        <taxon>Leishmaniinae</taxon>
        <taxon>Leptomonas</taxon>
    </lineage>
</organism>
<dbReference type="RefSeq" id="XP_015656378.1">
    <property type="nucleotide sequence ID" value="XM_015805085.1"/>
</dbReference>
<dbReference type="PANTHER" id="PTHR24045:SF0">
    <property type="entry name" value="N-ACETYLGLUCOSAMINE-1-PHOSPHOTRANSFERASE SUBUNITS ALPHA_BETA"/>
    <property type="match status" value="1"/>
</dbReference>
<reference evidence="4 6" key="1">
    <citation type="submission" date="2015-07" db="EMBL/GenBank/DDBJ databases">
        <title>High-quality genome of monoxenous trypanosomatid Leptomonas pyrrhocoris.</title>
        <authorList>
            <person name="Flegontov P."/>
            <person name="Butenko A."/>
            <person name="Firsov S."/>
            <person name="Vlcek C."/>
            <person name="Logacheva M.D."/>
            <person name="Field M."/>
            <person name="Filatov D."/>
            <person name="Flegontova O."/>
            <person name="Gerasimov E."/>
            <person name="Jackson A.P."/>
            <person name="Kelly S."/>
            <person name="Opperdoes F."/>
            <person name="O'Reilly A."/>
            <person name="Votypka J."/>
            <person name="Yurchenko V."/>
            <person name="Lukes J."/>
        </authorList>
    </citation>
    <scope>NUCLEOTIDE SEQUENCE [LARGE SCALE GENOMIC DNA]</scope>
    <source>
        <strain evidence="4">H10</strain>
    </source>
</reference>
<protein>
    <recommendedName>
        <fullName evidence="3">Stealth protein CR3 conserved region 3 domain-containing protein</fullName>
    </recommendedName>
</protein>
<dbReference type="GeneID" id="26906993"/>
<dbReference type="Pfam" id="PF17102">
    <property type="entry name" value="Stealth_CR3"/>
    <property type="match status" value="1"/>
</dbReference>
<evidence type="ECO:0000313" key="6">
    <source>
        <dbReference type="Proteomes" id="UP000037923"/>
    </source>
</evidence>
<dbReference type="OrthoDB" id="263283at2759"/>
<dbReference type="RefSeq" id="XP_015656377.1">
    <property type="nucleotide sequence ID" value="XM_015805084.1"/>
</dbReference>
<dbReference type="OMA" id="NCDGCAP"/>
<dbReference type="EMBL" id="LGTL01000015">
    <property type="protein sequence ID" value="KPA77929.1"/>
    <property type="molecule type" value="Genomic_DNA"/>
</dbReference>
<dbReference type="EMBL" id="LGTL01000015">
    <property type="protein sequence ID" value="KPA77938.1"/>
    <property type="molecule type" value="Genomic_DNA"/>
</dbReference>
<dbReference type="PANTHER" id="PTHR24045">
    <property type="match status" value="1"/>
</dbReference>
<comment type="caution">
    <text evidence="4">The sequence shown here is derived from an EMBL/GenBank/DDBJ whole genome shotgun (WGS) entry which is preliminary data.</text>
</comment>
<keyword evidence="1" id="KW-0808">Transferase</keyword>
<gene>
    <name evidence="4" type="ORF">ABB37_06707</name>
    <name evidence="5" type="ORF">ABB37_06714</name>
</gene>
<evidence type="ECO:0000313" key="5">
    <source>
        <dbReference type="EMBL" id="KPA77938.1"/>
    </source>
</evidence>
<sequence length="964" mass="106785">MNFLRPRGAQDNPKAARFEPVSGAIPILATGRFPSPRARRSPCSPSGNAVVHFCRAACGFLRRPRRLHLLRGYRWLEKRRLRCCAAIALFVVLLSTLFFLSFVAIFLTWERPWTQVLVRDYLSFLKGADLRARVPGASRPREPARLWGLTIAAVHPLAEPPPALARTAAQADNAVPSPLTARLEAKYADSLVIYTFANGTERNHVYRRLSLSYCGSHIQNIEAQLLLNGVVLDGKGTTEFCTTPMQQAKTNKEVLTMVDGRVETSITGRDRETDELRHSIRSLEKHVQWHRGRVVIVSPGHHPTWVDGARNFLAGVCGGAAVQALRSRGTHLRLTTVHQDALMVAHARLTVNTHSIEQQLWRVRNTTAVHVYMNDDYFVNRDVAITDLFNEYGGTIVRVESSLISSAYTANDTLPTWEDGVSHTNYIAIRDLDLQHEDDVSAHALQLLQQQTGDAVHVHADAIRSGAAPLPSFNAPSPKDAMWMIMDLLEGDHAANLTLPTAYSAEAVIAAYTSPSFGVVRPHFFATHAPFVYCTNMLRYLASRYQREYAQSMFLHRSRSSTDLYVPFLYNAFVMARPWVASPRFLPYLLFQREMERAMARRGGERVGVTERPDAAAAANLNDVPLQQARQKEMEEIKKTLSLNPIRLDNEDGCAPATMLVGEAENSCLFGRFTDDLNENSRYMRQIAEEKPMFFNVNSGLTTLTAADQLRAFLKTKFPQQIFLEKARASAGVVDPALTPLFSALMTLPVLAVVSFAEGVCPLVRSLSLAFAGHHRGRVHVRQPRHGLGEVDATLGEVRAELHYTPMSALPAVGCTFSSRVDVAVTKRGQSLVNLTLQAFANDGGFAVALPSTCGAGDGGAAGLRVHGFVIDAQTPHLPLRQVKHIPEALSMPGQTLALEDFRAMRVGPDDRDVVLVLAREDAAAKAVHWIDGASENDLLITFPLPLREYEEMEAMIKWVAWQP</sequence>
<dbReference type="Proteomes" id="UP000037923">
    <property type="component" value="Unassembled WGS sequence"/>
</dbReference>
<evidence type="ECO:0000256" key="2">
    <source>
        <dbReference type="SAM" id="Phobius"/>
    </source>
</evidence>
<dbReference type="GeneID" id="26907000"/>
<keyword evidence="2" id="KW-1133">Transmembrane helix</keyword>
<dbReference type="VEuPathDB" id="TriTrypDB:LpyrH10_15_1240"/>
<dbReference type="EMBL" id="LGTL01000015">
    <property type="protein sequence ID" value="KPA77939.1"/>
    <property type="molecule type" value="Genomic_DNA"/>
</dbReference>
<dbReference type="GO" id="GO:0005794">
    <property type="term" value="C:Golgi apparatus"/>
    <property type="evidence" value="ECO:0007669"/>
    <property type="project" value="TreeGrafter"/>
</dbReference>
<evidence type="ECO:0000256" key="1">
    <source>
        <dbReference type="ARBA" id="ARBA00022679"/>
    </source>
</evidence>
<dbReference type="InterPro" id="IPR031357">
    <property type="entry name" value="Stealth_CR3"/>
</dbReference>
<keyword evidence="2" id="KW-0472">Membrane</keyword>